<dbReference type="Proteomes" id="UP001364890">
    <property type="component" value="Unassembled WGS sequence"/>
</dbReference>
<dbReference type="PANTHER" id="PTHR43806:SF11">
    <property type="entry name" value="CEREVISIN-RELATED"/>
    <property type="match status" value="1"/>
</dbReference>
<evidence type="ECO:0000256" key="7">
    <source>
        <dbReference type="RuleBase" id="RU003355"/>
    </source>
</evidence>
<dbReference type="InterPro" id="IPR023828">
    <property type="entry name" value="Peptidase_S8_Ser-AS"/>
</dbReference>
<reference evidence="11 12" key="1">
    <citation type="submission" date="2024-01" db="EMBL/GenBank/DDBJ databases">
        <title>Seven novel Bacillus-like species.</title>
        <authorList>
            <person name="Liu G."/>
        </authorList>
    </citation>
    <scope>NUCLEOTIDE SEQUENCE [LARGE SCALE GENOMIC DNA]</scope>
    <source>
        <strain evidence="11 12">FJAT-51614</strain>
    </source>
</reference>
<evidence type="ECO:0000256" key="3">
    <source>
        <dbReference type="ARBA" id="ARBA00022729"/>
    </source>
</evidence>
<dbReference type="Gene3D" id="3.40.50.200">
    <property type="entry name" value="Peptidase S8/S53 domain"/>
    <property type="match status" value="1"/>
</dbReference>
<protein>
    <submittedName>
        <fullName evidence="11">S8 family serine peptidase</fullName>
    </submittedName>
</protein>
<feature type="active site" description="Charge relay system" evidence="6">
    <location>
        <position position="139"/>
    </location>
</feature>
<keyword evidence="2 6" id="KW-0645">Protease</keyword>
<feature type="chain" id="PRO_5045412891" evidence="8">
    <location>
        <begin position="24"/>
        <end position="440"/>
    </location>
</feature>
<proteinExistence type="inferred from homology"/>
<keyword evidence="4 6" id="KW-0378">Hydrolase</keyword>
<feature type="signal peptide" evidence="8">
    <location>
        <begin position="1"/>
        <end position="23"/>
    </location>
</feature>
<evidence type="ECO:0000259" key="10">
    <source>
        <dbReference type="Pfam" id="PF13205"/>
    </source>
</evidence>
<evidence type="ECO:0000313" key="11">
    <source>
        <dbReference type="EMBL" id="MEI4768827.1"/>
    </source>
</evidence>
<dbReference type="InterPro" id="IPR032812">
    <property type="entry name" value="SbsA_Ig"/>
</dbReference>
<dbReference type="SUPFAM" id="SSF52743">
    <property type="entry name" value="Subtilisin-like"/>
    <property type="match status" value="1"/>
</dbReference>
<keyword evidence="5 6" id="KW-0720">Serine protease</keyword>
<dbReference type="InterPro" id="IPR015500">
    <property type="entry name" value="Peptidase_S8_subtilisin-rel"/>
</dbReference>
<name>A0ABU8F1G4_9BACI</name>
<sequence>MKRFLFASTLFLFVIFGAFPASAVVPEYTIVEVTNEKHNQILERNLKEEVYTLNNAKVLQPNYIRSVGMIDYNIATQSWGAERIGASRLKSLTASINDSVIVAIIDTGVDYNHPFLKDRMVAGYDFVDNDTDPMDVHFHGTHIAGIVADTTPPNVKIMPIRALNEKGNGYDLHVSKGIRYAVDNGAEVINLSFSGDTYSAILASAIKYALSKNVPIILAAGNESIDTKHSYPASEDNVIVVSATDKNDIIASFSNNGSSIDISAPGVDIVSTIPGGQYGSVSGTSMAAPFVSGIVAMMKLENSSRNVQQIELLLKKYVDDKGEQGWDPIYGEGIVNVKHFEENTMTLNNKTSQIAEQKDIPLNKKFTVKMSRKIYDNDTLEIKLYREGKEVPITLSSYLNKKEIIVTPNELLLPNTKYLLVIKIEDHVTFEKYFVTKSLN</sequence>
<feature type="domain" description="SbsA Ig-like" evidence="10">
    <location>
        <begin position="356"/>
        <end position="426"/>
    </location>
</feature>
<comment type="similarity">
    <text evidence="1 6 7">Belongs to the peptidase S8 family.</text>
</comment>
<accession>A0ABU8F1G4</accession>
<dbReference type="Pfam" id="PF13205">
    <property type="entry name" value="Big_5"/>
    <property type="match status" value="1"/>
</dbReference>
<dbReference type="Pfam" id="PF00082">
    <property type="entry name" value="Peptidase_S8"/>
    <property type="match status" value="1"/>
</dbReference>
<dbReference type="InterPro" id="IPR050131">
    <property type="entry name" value="Peptidase_S8_subtilisin-like"/>
</dbReference>
<dbReference type="InterPro" id="IPR036852">
    <property type="entry name" value="Peptidase_S8/S53_dom_sf"/>
</dbReference>
<evidence type="ECO:0000256" key="8">
    <source>
        <dbReference type="SAM" id="SignalP"/>
    </source>
</evidence>
<gene>
    <name evidence="11" type="ORF">WAX74_04040</name>
</gene>
<evidence type="ECO:0000256" key="1">
    <source>
        <dbReference type="ARBA" id="ARBA00011073"/>
    </source>
</evidence>
<dbReference type="PANTHER" id="PTHR43806">
    <property type="entry name" value="PEPTIDASE S8"/>
    <property type="match status" value="1"/>
</dbReference>
<evidence type="ECO:0000313" key="12">
    <source>
        <dbReference type="Proteomes" id="UP001364890"/>
    </source>
</evidence>
<dbReference type="InterPro" id="IPR023827">
    <property type="entry name" value="Peptidase_S8_Asp-AS"/>
</dbReference>
<comment type="caution">
    <text evidence="11">The sequence shown here is derived from an EMBL/GenBank/DDBJ whole genome shotgun (WGS) entry which is preliminary data.</text>
</comment>
<feature type="domain" description="Peptidase S8/S53" evidence="9">
    <location>
        <begin position="98"/>
        <end position="333"/>
    </location>
</feature>
<evidence type="ECO:0000256" key="4">
    <source>
        <dbReference type="ARBA" id="ARBA00022801"/>
    </source>
</evidence>
<feature type="active site" description="Charge relay system" evidence="6">
    <location>
        <position position="285"/>
    </location>
</feature>
<keyword evidence="12" id="KW-1185">Reference proteome</keyword>
<dbReference type="PROSITE" id="PS00138">
    <property type="entry name" value="SUBTILASE_SER"/>
    <property type="match status" value="1"/>
</dbReference>
<evidence type="ECO:0000259" key="9">
    <source>
        <dbReference type="Pfam" id="PF00082"/>
    </source>
</evidence>
<dbReference type="PRINTS" id="PR00723">
    <property type="entry name" value="SUBTILISIN"/>
</dbReference>
<dbReference type="InterPro" id="IPR000209">
    <property type="entry name" value="Peptidase_S8/S53_dom"/>
</dbReference>
<evidence type="ECO:0000256" key="6">
    <source>
        <dbReference type="PROSITE-ProRule" id="PRU01240"/>
    </source>
</evidence>
<keyword evidence="3 8" id="KW-0732">Signal</keyword>
<dbReference type="EMBL" id="JBAWSY010000002">
    <property type="protein sequence ID" value="MEI4768827.1"/>
    <property type="molecule type" value="Genomic_DNA"/>
</dbReference>
<organism evidence="11 12">
    <name type="scientific">Psychrobacillus mangrovi</name>
    <dbReference type="NCBI Taxonomy" id="3117745"/>
    <lineage>
        <taxon>Bacteria</taxon>
        <taxon>Bacillati</taxon>
        <taxon>Bacillota</taxon>
        <taxon>Bacilli</taxon>
        <taxon>Bacillales</taxon>
        <taxon>Bacillaceae</taxon>
        <taxon>Psychrobacillus</taxon>
    </lineage>
</organism>
<evidence type="ECO:0000256" key="2">
    <source>
        <dbReference type="ARBA" id="ARBA00022670"/>
    </source>
</evidence>
<dbReference type="PROSITE" id="PS00136">
    <property type="entry name" value="SUBTILASE_ASP"/>
    <property type="match status" value="1"/>
</dbReference>
<evidence type="ECO:0000256" key="5">
    <source>
        <dbReference type="ARBA" id="ARBA00022825"/>
    </source>
</evidence>
<dbReference type="PROSITE" id="PS51892">
    <property type="entry name" value="SUBTILASE"/>
    <property type="match status" value="1"/>
</dbReference>
<feature type="active site" description="Charge relay system" evidence="6">
    <location>
        <position position="106"/>
    </location>
</feature>
<dbReference type="RefSeq" id="WP_336496380.1">
    <property type="nucleotide sequence ID" value="NZ_JBAWSY010000002.1"/>
</dbReference>